<accession>A0AAW8CU70</accession>
<gene>
    <name evidence="1" type="ORF">J2W31_000363</name>
</gene>
<dbReference type="InterPro" id="IPR012675">
    <property type="entry name" value="Beta-grasp_dom_sf"/>
</dbReference>
<dbReference type="SUPFAM" id="SSF54285">
    <property type="entry name" value="MoaD/ThiS"/>
    <property type="match status" value="1"/>
</dbReference>
<sequence>MTTMNILINDKPYTLPDNATLTDALAALEAVPPFAVAVNREFVPRSAYAARALQPDDRIEVIRPVTGG</sequence>
<dbReference type="Gene3D" id="3.10.20.30">
    <property type="match status" value="1"/>
</dbReference>
<dbReference type="InterPro" id="IPR003749">
    <property type="entry name" value="ThiS/MoaD-like"/>
</dbReference>
<name>A0AAW8CU70_9BURK</name>
<dbReference type="PANTHER" id="PTHR34472:SF1">
    <property type="entry name" value="SULFUR CARRIER PROTEIN THIS"/>
    <property type="match status" value="1"/>
</dbReference>
<dbReference type="PANTHER" id="PTHR34472">
    <property type="entry name" value="SULFUR CARRIER PROTEIN THIS"/>
    <property type="match status" value="1"/>
</dbReference>
<protein>
    <submittedName>
        <fullName evidence="1">Sulfur carrier protein</fullName>
    </submittedName>
</protein>
<dbReference type="InterPro" id="IPR010035">
    <property type="entry name" value="Thi_S"/>
</dbReference>
<dbReference type="Pfam" id="PF02597">
    <property type="entry name" value="ThiS"/>
    <property type="match status" value="1"/>
</dbReference>
<comment type="caution">
    <text evidence="1">The sequence shown here is derived from an EMBL/GenBank/DDBJ whole genome shotgun (WGS) entry which is preliminary data.</text>
</comment>
<proteinExistence type="predicted"/>
<evidence type="ECO:0000313" key="1">
    <source>
        <dbReference type="EMBL" id="MDP9891267.1"/>
    </source>
</evidence>
<dbReference type="CDD" id="cd00565">
    <property type="entry name" value="Ubl_ThiS"/>
    <property type="match status" value="1"/>
</dbReference>
<reference evidence="1" key="1">
    <citation type="submission" date="2023-07" db="EMBL/GenBank/DDBJ databases">
        <title>Sorghum-associated microbial communities from plants grown in Nebraska, USA.</title>
        <authorList>
            <person name="Schachtman D."/>
        </authorList>
    </citation>
    <scope>NUCLEOTIDE SEQUENCE</scope>
    <source>
        <strain evidence="1">DS3754</strain>
    </source>
</reference>
<evidence type="ECO:0000313" key="2">
    <source>
        <dbReference type="Proteomes" id="UP001242045"/>
    </source>
</evidence>
<organism evidence="1 2">
    <name type="scientific">Variovorax boronicumulans</name>
    <dbReference type="NCBI Taxonomy" id="436515"/>
    <lineage>
        <taxon>Bacteria</taxon>
        <taxon>Pseudomonadati</taxon>
        <taxon>Pseudomonadota</taxon>
        <taxon>Betaproteobacteria</taxon>
        <taxon>Burkholderiales</taxon>
        <taxon>Comamonadaceae</taxon>
        <taxon>Variovorax</taxon>
    </lineage>
</organism>
<dbReference type="InterPro" id="IPR016155">
    <property type="entry name" value="Mopterin_synth/thiamin_S_b"/>
</dbReference>
<dbReference type="EMBL" id="JAUSRD010000001">
    <property type="protein sequence ID" value="MDP9891267.1"/>
    <property type="molecule type" value="Genomic_DNA"/>
</dbReference>
<dbReference type="AlphaFoldDB" id="A0AAW8CU70"/>
<dbReference type="NCBIfam" id="TIGR01683">
    <property type="entry name" value="thiS"/>
    <property type="match status" value="1"/>
</dbReference>
<dbReference type="Proteomes" id="UP001242045">
    <property type="component" value="Unassembled WGS sequence"/>
</dbReference>